<gene>
    <name evidence="2" type="ORF">GCM10011512_03370</name>
</gene>
<protein>
    <submittedName>
        <fullName evidence="2">Membrane protein</fullName>
    </submittedName>
</protein>
<dbReference type="EMBL" id="BMJI01000001">
    <property type="protein sequence ID" value="GGC80030.1"/>
    <property type="molecule type" value="Genomic_DNA"/>
</dbReference>
<dbReference type="InterPro" id="IPR007165">
    <property type="entry name" value="Phage_holin_4_2"/>
</dbReference>
<keyword evidence="3" id="KW-1185">Reference proteome</keyword>
<feature type="transmembrane region" description="Helical" evidence="1">
    <location>
        <begin position="69"/>
        <end position="96"/>
    </location>
</feature>
<evidence type="ECO:0000313" key="3">
    <source>
        <dbReference type="Proteomes" id="UP000597761"/>
    </source>
</evidence>
<organism evidence="2 3">
    <name type="scientific">Tersicoccus solisilvae</name>
    <dbReference type="NCBI Taxonomy" id="1882339"/>
    <lineage>
        <taxon>Bacteria</taxon>
        <taxon>Bacillati</taxon>
        <taxon>Actinomycetota</taxon>
        <taxon>Actinomycetes</taxon>
        <taxon>Micrococcales</taxon>
        <taxon>Micrococcaceae</taxon>
        <taxon>Tersicoccus</taxon>
    </lineage>
</organism>
<evidence type="ECO:0000256" key="1">
    <source>
        <dbReference type="SAM" id="Phobius"/>
    </source>
</evidence>
<evidence type="ECO:0000313" key="2">
    <source>
        <dbReference type="EMBL" id="GGC80030.1"/>
    </source>
</evidence>
<comment type="caution">
    <text evidence="2">The sequence shown here is derived from an EMBL/GenBank/DDBJ whole genome shotgun (WGS) entry which is preliminary data.</text>
</comment>
<feature type="transmembrane region" description="Helical" evidence="1">
    <location>
        <begin position="41"/>
        <end position="62"/>
    </location>
</feature>
<proteinExistence type="predicted"/>
<dbReference type="RefSeq" id="WP_188665365.1">
    <property type="nucleotide sequence ID" value="NZ_BMJI01000001.1"/>
</dbReference>
<name>A0ABQ1NNU3_9MICC</name>
<accession>A0ABQ1NNU3</accession>
<dbReference type="Proteomes" id="UP000597761">
    <property type="component" value="Unassembled WGS sequence"/>
</dbReference>
<reference evidence="3" key="1">
    <citation type="journal article" date="2019" name="Int. J. Syst. Evol. Microbiol.">
        <title>The Global Catalogue of Microorganisms (GCM) 10K type strain sequencing project: providing services to taxonomists for standard genome sequencing and annotation.</title>
        <authorList>
            <consortium name="The Broad Institute Genomics Platform"/>
            <consortium name="The Broad Institute Genome Sequencing Center for Infectious Disease"/>
            <person name="Wu L."/>
            <person name="Ma J."/>
        </authorList>
    </citation>
    <scope>NUCLEOTIDE SEQUENCE [LARGE SCALE GENOMIC DNA]</scope>
    <source>
        <strain evidence="3">CGMCC 1.15480</strain>
    </source>
</reference>
<sequence>MSRFLFRWVVNALALAVAAWLLPGLQITADAAMVRTFGGAQAATMVAYVIVSLIFGLVNAIIRPVLAFLSIPITCLTLGLFSVVINALMLWLTAWLSTFTPAKLIIDTFFWTAVLAALIVSVVSLLVGWLGPSERHRTRRRAARD</sequence>
<keyword evidence="1" id="KW-0472">Membrane</keyword>
<dbReference type="PANTHER" id="PTHR37309:SF1">
    <property type="entry name" value="SLR0284 PROTEIN"/>
    <property type="match status" value="1"/>
</dbReference>
<feature type="transmembrane region" description="Helical" evidence="1">
    <location>
        <begin position="108"/>
        <end position="131"/>
    </location>
</feature>
<dbReference type="Pfam" id="PF04020">
    <property type="entry name" value="Phage_holin_4_2"/>
    <property type="match status" value="1"/>
</dbReference>
<dbReference type="PANTHER" id="PTHR37309">
    <property type="entry name" value="SLR0284 PROTEIN"/>
    <property type="match status" value="1"/>
</dbReference>
<keyword evidence="1" id="KW-0812">Transmembrane</keyword>
<keyword evidence="1" id="KW-1133">Transmembrane helix</keyword>